<feature type="non-terminal residue" evidence="1">
    <location>
        <position position="117"/>
    </location>
</feature>
<feature type="non-terminal residue" evidence="1">
    <location>
        <position position="1"/>
    </location>
</feature>
<evidence type="ECO:0000313" key="1">
    <source>
        <dbReference type="EMBL" id="RUS74710.1"/>
    </source>
</evidence>
<dbReference type="EMBL" id="RQTK01000807">
    <property type="protein sequence ID" value="RUS74710.1"/>
    <property type="molecule type" value="Genomic_DNA"/>
</dbReference>
<organism evidence="1 2">
    <name type="scientific">Elysia chlorotica</name>
    <name type="common">Eastern emerald elysia</name>
    <name type="synonym">Sea slug</name>
    <dbReference type="NCBI Taxonomy" id="188477"/>
    <lineage>
        <taxon>Eukaryota</taxon>
        <taxon>Metazoa</taxon>
        <taxon>Spiralia</taxon>
        <taxon>Lophotrochozoa</taxon>
        <taxon>Mollusca</taxon>
        <taxon>Gastropoda</taxon>
        <taxon>Heterobranchia</taxon>
        <taxon>Euthyneura</taxon>
        <taxon>Panpulmonata</taxon>
        <taxon>Sacoglossa</taxon>
        <taxon>Placobranchoidea</taxon>
        <taxon>Plakobranchidae</taxon>
        <taxon>Elysia</taxon>
    </lineage>
</organism>
<proteinExistence type="predicted"/>
<dbReference type="AlphaFoldDB" id="A0A3S1AXE2"/>
<name>A0A3S1AXE2_ELYCH</name>
<keyword evidence="2" id="KW-1185">Reference proteome</keyword>
<accession>A0A3S1AXE2</accession>
<protein>
    <submittedName>
        <fullName evidence="1">Uncharacterized protein</fullName>
    </submittedName>
</protein>
<sequence length="117" mass="12318">LRLERLQRGENRVQASLVSGLKPRLDDVDPALHVLREVLEVIHGGVDLLEARAAGRRVLAGHAGHAARAGEERVPLGRLEGPGRGLCVGARGRVQARVVHEGLEAGRAVQGLGAGLV</sequence>
<evidence type="ECO:0000313" key="2">
    <source>
        <dbReference type="Proteomes" id="UP000271974"/>
    </source>
</evidence>
<dbReference type="Proteomes" id="UP000271974">
    <property type="component" value="Unassembled WGS sequence"/>
</dbReference>
<comment type="caution">
    <text evidence="1">The sequence shown here is derived from an EMBL/GenBank/DDBJ whole genome shotgun (WGS) entry which is preliminary data.</text>
</comment>
<reference evidence="1 2" key="1">
    <citation type="submission" date="2019-01" db="EMBL/GenBank/DDBJ databases">
        <title>A draft genome assembly of the solar-powered sea slug Elysia chlorotica.</title>
        <authorList>
            <person name="Cai H."/>
            <person name="Li Q."/>
            <person name="Fang X."/>
            <person name="Li J."/>
            <person name="Curtis N.E."/>
            <person name="Altenburger A."/>
            <person name="Shibata T."/>
            <person name="Feng M."/>
            <person name="Maeda T."/>
            <person name="Schwartz J.A."/>
            <person name="Shigenobu S."/>
            <person name="Lundholm N."/>
            <person name="Nishiyama T."/>
            <person name="Yang H."/>
            <person name="Hasebe M."/>
            <person name="Li S."/>
            <person name="Pierce S.K."/>
            <person name="Wang J."/>
        </authorList>
    </citation>
    <scope>NUCLEOTIDE SEQUENCE [LARGE SCALE GENOMIC DNA]</scope>
    <source>
        <strain evidence="1">EC2010</strain>
        <tissue evidence="1">Whole organism of an adult</tissue>
    </source>
</reference>
<gene>
    <name evidence="1" type="ORF">EGW08_017540</name>
</gene>